<dbReference type="PROSITE" id="PS50184">
    <property type="entry name" value="VWFC_2"/>
    <property type="match status" value="6"/>
</dbReference>
<dbReference type="Pfam" id="PF23334">
    <property type="entry name" value="VWC2L_2nd"/>
    <property type="match status" value="4"/>
</dbReference>
<dbReference type="PANTHER" id="PTHR46439:SF1">
    <property type="entry name" value="CYSTEINE-RICH MOTOR NEURON 1 PROTEIN"/>
    <property type="match status" value="1"/>
</dbReference>
<evidence type="ECO:0000313" key="12">
    <source>
        <dbReference type="EMBL" id="KAK2165024.1"/>
    </source>
</evidence>
<evidence type="ECO:0000256" key="5">
    <source>
        <dbReference type="ARBA" id="ARBA00022729"/>
    </source>
</evidence>
<organism evidence="12 13">
    <name type="scientific">Paralvinella palmiformis</name>
    <dbReference type="NCBI Taxonomy" id="53620"/>
    <lineage>
        <taxon>Eukaryota</taxon>
        <taxon>Metazoa</taxon>
        <taxon>Spiralia</taxon>
        <taxon>Lophotrochozoa</taxon>
        <taxon>Annelida</taxon>
        <taxon>Polychaeta</taxon>
        <taxon>Sedentaria</taxon>
        <taxon>Canalipalpata</taxon>
        <taxon>Terebellida</taxon>
        <taxon>Terebelliformia</taxon>
        <taxon>Alvinellidae</taxon>
        <taxon>Paralvinella</taxon>
    </lineage>
</organism>
<dbReference type="GO" id="GO:0004867">
    <property type="term" value="F:serine-type endopeptidase inhibitor activity"/>
    <property type="evidence" value="ECO:0007669"/>
    <property type="project" value="UniProtKB-KW"/>
</dbReference>
<dbReference type="SUPFAM" id="SSF57262">
    <property type="entry name" value="Leech antihemostatic proteins"/>
    <property type="match status" value="1"/>
</dbReference>
<dbReference type="EMBL" id="JAODUP010000056">
    <property type="protein sequence ID" value="KAK2165024.1"/>
    <property type="molecule type" value="Genomic_DNA"/>
</dbReference>
<dbReference type="SUPFAM" id="SSF57603">
    <property type="entry name" value="FnI-like domain"/>
    <property type="match status" value="6"/>
</dbReference>
<evidence type="ECO:0000259" key="11">
    <source>
        <dbReference type="PROSITE" id="PS51252"/>
    </source>
</evidence>
<sequence length="1163" mass="127726">MEDGVIPNSVLPSCEHVRCSLVLERPCPADSISVGGTVPLGECCPEPFHCECMPCTDSGPACGPDQLRVLSELGVGQPGQCCDIYKCENKDDICRDVVCEVDPFANATCPEDSVPLSPLITQNGCCTQHAGCICAPPDFCDIPHCDPGTRPQLVRPRTGLPGRCCDVIKCVSDSIVQCLTSDGVWREDGEHWLLDECTECECHGGLTQCNRVQCELIESCGWISIPKGECCHKCIEDSPDRPVQADWEATWTQKKKLIFLADLLRCCTKGNMTYVNGAEWKQDDCVTCYCESGQVYCRAELCLVHCENPRTVPGQCCPVCDGTRFVSKCEIEMMWAFLWTEAVSYGHLPTCMDESATINLPSGCPNMDNCTVAPFCPLGLEVDETGCYICQCKDDVVIGAIPELCSLDCPLGYVVDDDGLEMCQCLTTSPPTTTTATISPAEHDSRSLMPPTLDISPPDDRLEPDQQETINKYFCPPIHMCTKECVFGYRISKDGCPKCKCNRCPPFICQKKCIHGYAYSDNGCVLCKCKDNKTQQPDNGIAVTSKPTSRPLVSGTCLTDDGHLWDEGESWHDGCRLCFCHQAQEMCTLITCPVPRCRHPVVIPGDCCGTCHDETAIDTPSKSTSCHAGGGQHIAEGETWKMDGCTLCICLNGDILCEAERCPPLTCHHPVILPNHCCPLCIEDDELPVPSLPNKTPGSQCQVTPGMVFHSGDIWRVSACQSCMCRDGQIHCYSQTCPLLTKCNKTIMRKGQCCPQCIEEELSPMTCALSGETYASGEMWLLNNCTWCICHDGRILCLETQCSPLINCLESIILPDTCCPICINQTIPLNEHNNGSRTGRNHYAVFLTTIIVLLVVVILLTTIVVVLCWRRRRHKRQERDRRAKAMQALFEKDQPQVNISKRPKSVNLEYRGGNHLYMDRLNKLDYRKPQDNKFCIYDETEGLLTSKSKCSDTESGIIRPGADDTLSKEKDALIQAKPINNLNEFHASSLEDNYNITCGSNHTLTKPYSESSNDLTDDMDKLSEFDNAACISSSCSDVAVNHASHPSSMCASKANELSNAPSSPASRIIETNGLEDDGDSGGAILPNVTNIPTRGHQPADKHMRYSVNDEVWLRNSSRQGDKAPMGDKCIRYSVGADNGTGAEEPVLLGVPSVCDSASYRKSL</sequence>
<reference evidence="12" key="1">
    <citation type="journal article" date="2023" name="Mol. Biol. Evol.">
        <title>Third-Generation Sequencing Reveals the Adaptive Role of the Epigenome in Three Deep-Sea Polychaetes.</title>
        <authorList>
            <person name="Perez M."/>
            <person name="Aroh O."/>
            <person name="Sun Y."/>
            <person name="Lan Y."/>
            <person name="Juniper S.K."/>
            <person name="Young C.R."/>
            <person name="Angers B."/>
            <person name="Qian P.Y."/>
        </authorList>
    </citation>
    <scope>NUCLEOTIDE SEQUENCE</scope>
    <source>
        <strain evidence="12">P08H-3</strain>
    </source>
</reference>
<feature type="domain" description="VWFC" evidence="10">
    <location>
        <begin position="555"/>
        <end position="612"/>
    </location>
</feature>
<evidence type="ECO:0000256" key="6">
    <source>
        <dbReference type="ARBA" id="ARBA00022737"/>
    </source>
</evidence>
<keyword evidence="7" id="KW-0722">Serine protease inhibitor</keyword>
<accession>A0AAD9NF85</accession>
<keyword evidence="3" id="KW-0964">Secreted</keyword>
<dbReference type="PROSITE" id="PS51252">
    <property type="entry name" value="ANTISTASIN"/>
    <property type="match status" value="3"/>
</dbReference>
<dbReference type="InterPro" id="IPR004094">
    <property type="entry name" value="Antistasin-like"/>
</dbReference>
<dbReference type="Pfam" id="PF02822">
    <property type="entry name" value="Antistasin"/>
    <property type="match status" value="2"/>
</dbReference>
<dbReference type="InterPro" id="IPR052624">
    <property type="entry name" value="CRIM1"/>
</dbReference>
<evidence type="ECO:0000256" key="7">
    <source>
        <dbReference type="ARBA" id="ARBA00022900"/>
    </source>
</evidence>
<evidence type="ECO:0000259" key="10">
    <source>
        <dbReference type="PROSITE" id="PS50184"/>
    </source>
</evidence>
<dbReference type="PANTHER" id="PTHR46439">
    <property type="entry name" value="CYSTEINE-RICH MOTOR NEURON 1 PROTEIN"/>
    <property type="match status" value="1"/>
</dbReference>
<evidence type="ECO:0000256" key="3">
    <source>
        <dbReference type="ARBA" id="ARBA00022525"/>
    </source>
</evidence>
<feature type="region of interest" description="Disordered" evidence="8">
    <location>
        <begin position="1053"/>
        <end position="1082"/>
    </location>
</feature>
<evidence type="ECO:0000256" key="4">
    <source>
        <dbReference type="ARBA" id="ARBA00022690"/>
    </source>
</evidence>
<feature type="domain" description="VWFC" evidence="10">
    <location>
        <begin position="624"/>
        <end position="682"/>
    </location>
</feature>
<evidence type="ECO:0000256" key="2">
    <source>
        <dbReference type="ARBA" id="ARBA00008768"/>
    </source>
</evidence>
<dbReference type="Gene3D" id="2.10.22.10">
    <property type="entry name" value="Antistasin, domain 1"/>
    <property type="match status" value="3"/>
</dbReference>
<feature type="compositionally biased region" description="Polar residues" evidence="8">
    <location>
        <begin position="1053"/>
        <end position="1065"/>
    </location>
</feature>
<keyword evidence="13" id="KW-1185">Reference proteome</keyword>
<protein>
    <recommendedName>
        <fullName evidence="14">Cysteine-rich motor neuron 1 protein</fullName>
    </recommendedName>
</protein>
<feature type="domain" description="VWFC" evidence="10">
    <location>
        <begin position="699"/>
        <end position="758"/>
    </location>
</feature>
<dbReference type="PROSITE" id="PS01208">
    <property type="entry name" value="VWFC_1"/>
    <property type="match status" value="5"/>
</dbReference>
<dbReference type="InterPro" id="IPR001007">
    <property type="entry name" value="VWF_dom"/>
</dbReference>
<dbReference type="Pfam" id="PF00093">
    <property type="entry name" value="VWC"/>
    <property type="match status" value="1"/>
</dbReference>
<evidence type="ECO:0008006" key="14">
    <source>
        <dbReference type="Google" id="ProtNLM"/>
    </source>
</evidence>
<feature type="domain" description="Antistasin-like" evidence="11">
    <location>
        <begin position="475"/>
        <end position="501"/>
    </location>
</feature>
<feature type="domain" description="VWFC" evidence="10">
    <location>
        <begin position="176"/>
        <end position="235"/>
    </location>
</feature>
<dbReference type="SMART" id="SM00214">
    <property type="entry name" value="VWC"/>
    <property type="match status" value="6"/>
</dbReference>
<proteinExistence type="inferred from homology"/>
<keyword evidence="4" id="KW-0646">Protease inhibitor</keyword>
<keyword evidence="6" id="KW-0677">Repeat</keyword>
<keyword evidence="9" id="KW-1133">Transmembrane helix</keyword>
<feature type="region of interest" description="Disordered" evidence="8">
    <location>
        <begin position="433"/>
        <end position="459"/>
    </location>
</feature>
<evidence type="ECO:0000313" key="13">
    <source>
        <dbReference type="Proteomes" id="UP001208570"/>
    </source>
</evidence>
<dbReference type="GO" id="GO:0005576">
    <property type="term" value="C:extracellular region"/>
    <property type="evidence" value="ECO:0007669"/>
    <property type="project" value="UniProtKB-SubCell"/>
</dbReference>
<keyword evidence="9" id="KW-0812">Transmembrane</keyword>
<feature type="domain" description="Antistasin-like" evidence="11">
    <location>
        <begin position="364"/>
        <end position="392"/>
    </location>
</feature>
<gene>
    <name evidence="12" type="ORF">LSH36_56g07015</name>
</gene>
<dbReference type="Proteomes" id="UP001208570">
    <property type="component" value="Unassembled WGS sequence"/>
</dbReference>
<feature type="domain" description="Antistasin-like" evidence="11">
    <location>
        <begin position="504"/>
        <end position="529"/>
    </location>
</feature>
<dbReference type="AlphaFoldDB" id="A0AAD9NF85"/>
<dbReference type="Gene3D" id="6.20.200.20">
    <property type="match status" value="6"/>
</dbReference>
<name>A0AAD9NF85_9ANNE</name>
<dbReference type="SMART" id="SM00215">
    <property type="entry name" value="VWC_out"/>
    <property type="match status" value="4"/>
</dbReference>
<evidence type="ECO:0000256" key="1">
    <source>
        <dbReference type="ARBA" id="ARBA00004613"/>
    </source>
</evidence>
<comment type="caution">
    <text evidence="12">The sequence shown here is derived from an EMBL/GenBank/DDBJ whole genome shotgun (WGS) entry which is preliminary data.</text>
</comment>
<comment type="subcellular location">
    <subcellularLocation>
        <location evidence="1">Secreted</location>
    </subcellularLocation>
</comment>
<evidence type="ECO:0000256" key="8">
    <source>
        <dbReference type="SAM" id="MobiDB-lite"/>
    </source>
</evidence>
<comment type="similarity">
    <text evidence="2">Belongs to the protease inhibitor I15 (antistasin) family.</text>
</comment>
<feature type="transmembrane region" description="Helical" evidence="9">
    <location>
        <begin position="843"/>
        <end position="869"/>
    </location>
</feature>
<keyword evidence="5" id="KW-0732">Signal</keyword>
<keyword evidence="9" id="KW-0472">Membrane</keyword>
<dbReference type="InterPro" id="IPR011061">
    <property type="entry name" value="Hirudin/antistatin"/>
</dbReference>
<evidence type="ECO:0000256" key="9">
    <source>
        <dbReference type="SAM" id="Phobius"/>
    </source>
</evidence>
<feature type="domain" description="VWFC" evidence="10">
    <location>
        <begin position="765"/>
        <end position="823"/>
    </location>
</feature>
<feature type="domain" description="VWFC" evidence="10">
    <location>
        <begin position="265"/>
        <end position="321"/>
    </location>
</feature>